<gene>
    <name evidence="1" type="ORF">GPM918_LOCUS24110</name>
    <name evidence="2" type="ORF">SRO942_LOCUS24108</name>
</gene>
<evidence type="ECO:0000313" key="1">
    <source>
        <dbReference type="EMBL" id="CAF1208927.1"/>
    </source>
</evidence>
<evidence type="ECO:0000313" key="3">
    <source>
        <dbReference type="Proteomes" id="UP000663829"/>
    </source>
</evidence>
<dbReference type="Proteomes" id="UP000663829">
    <property type="component" value="Unassembled WGS sequence"/>
</dbReference>
<dbReference type="EMBL" id="CAJNOQ010008867">
    <property type="protein sequence ID" value="CAF1208927.1"/>
    <property type="molecule type" value="Genomic_DNA"/>
</dbReference>
<evidence type="ECO:0000313" key="2">
    <source>
        <dbReference type="EMBL" id="CAF3973037.1"/>
    </source>
</evidence>
<protein>
    <submittedName>
        <fullName evidence="1">Uncharacterized protein</fullName>
    </submittedName>
</protein>
<dbReference type="AlphaFoldDB" id="A0A814X1F4"/>
<comment type="caution">
    <text evidence="1">The sequence shown here is derived from an EMBL/GenBank/DDBJ whole genome shotgun (WGS) entry which is preliminary data.</text>
</comment>
<dbReference type="Proteomes" id="UP000681722">
    <property type="component" value="Unassembled WGS sequence"/>
</dbReference>
<dbReference type="EMBL" id="CAJOBC010008867">
    <property type="protein sequence ID" value="CAF3973037.1"/>
    <property type="molecule type" value="Genomic_DNA"/>
</dbReference>
<organism evidence="1 3">
    <name type="scientific">Didymodactylos carnosus</name>
    <dbReference type="NCBI Taxonomy" id="1234261"/>
    <lineage>
        <taxon>Eukaryota</taxon>
        <taxon>Metazoa</taxon>
        <taxon>Spiralia</taxon>
        <taxon>Gnathifera</taxon>
        <taxon>Rotifera</taxon>
        <taxon>Eurotatoria</taxon>
        <taxon>Bdelloidea</taxon>
        <taxon>Philodinida</taxon>
        <taxon>Philodinidae</taxon>
        <taxon>Didymodactylos</taxon>
    </lineage>
</organism>
<name>A0A814X1F4_9BILA</name>
<proteinExistence type="predicted"/>
<reference evidence="1" key="1">
    <citation type="submission" date="2021-02" db="EMBL/GenBank/DDBJ databases">
        <authorList>
            <person name="Nowell W R."/>
        </authorList>
    </citation>
    <scope>NUCLEOTIDE SEQUENCE</scope>
</reference>
<keyword evidence="3" id="KW-1185">Reference proteome</keyword>
<accession>A0A814X1F4</accession>
<sequence>MASGQGLTLSPPFFNLKDELSNILQNDHDIKKKLAATLTTYIEYEEVDLNANLNKIVELLESVLLDRLNERLNHLENLIAKIEGCLDYGEKETAHRMVQKNDSRKPPVLIARLYSRSRRYQFVLDKQIFKKLPVNHPMKNVILTEDLSKNNAKPFTTARAKLDKNECYKIYSSNGRIFYRKNVNDIIHLRTLQDIDQVLKSFGSVH</sequence>